<keyword evidence="2" id="KW-1185">Reference proteome</keyword>
<name>A0ABD5Q867_9EURY</name>
<reference evidence="1 2" key="1">
    <citation type="journal article" date="2019" name="Int. J. Syst. Evol. Microbiol.">
        <title>The Global Catalogue of Microorganisms (GCM) 10K type strain sequencing project: providing services to taxonomists for standard genome sequencing and annotation.</title>
        <authorList>
            <consortium name="The Broad Institute Genomics Platform"/>
            <consortium name="The Broad Institute Genome Sequencing Center for Infectious Disease"/>
            <person name="Wu L."/>
            <person name="Ma J."/>
        </authorList>
    </citation>
    <scope>NUCLEOTIDE SEQUENCE [LARGE SCALE GENOMIC DNA]</scope>
    <source>
        <strain evidence="1 2">XZYJ18</strain>
    </source>
</reference>
<dbReference type="GO" id="GO:0016301">
    <property type="term" value="F:kinase activity"/>
    <property type="evidence" value="ECO:0007669"/>
    <property type="project" value="UniProtKB-KW"/>
</dbReference>
<accession>A0ABD5Q867</accession>
<dbReference type="AlphaFoldDB" id="A0ABD5Q867"/>
<proteinExistence type="inferred from homology"/>
<dbReference type="NCBIfam" id="NF007148">
    <property type="entry name" value="PRK09585.3-2"/>
    <property type="match status" value="1"/>
</dbReference>
<dbReference type="PANTHER" id="PTHR30605">
    <property type="entry name" value="ANHYDRO-N-ACETYLMURAMIC ACID KINASE"/>
    <property type="match status" value="1"/>
</dbReference>
<dbReference type="EMBL" id="JBHSHT010000004">
    <property type="protein sequence ID" value="MFC4826883.1"/>
    <property type="molecule type" value="Genomic_DNA"/>
</dbReference>
<organism evidence="1 2">
    <name type="scientific">Halorussus aquaticus</name>
    <dbReference type="NCBI Taxonomy" id="2953748"/>
    <lineage>
        <taxon>Archaea</taxon>
        <taxon>Methanobacteriati</taxon>
        <taxon>Methanobacteriota</taxon>
        <taxon>Stenosarchaea group</taxon>
        <taxon>Halobacteria</taxon>
        <taxon>Halobacteriales</taxon>
        <taxon>Haladaptataceae</taxon>
        <taxon>Halorussus</taxon>
    </lineage>
</organism>
<dbReference type="Gene3D" id="3.30.420.40">
    <property type="match status" value="2"/>
</dbReference>
<dbReference type="RefSeq" id="WP_254270493.1">
    <property type="nucleotide sequence ID" value="NZ_CP100402.1"/>
</dbReference>
<protein>
    <submittedName>
        <fullName evidence="1">Anhydro-N-acetylmuramic acid kinase</fullName>
        <ecNumber evidence="1">2.7.1.170</ecNumber>
    </submittedName>
</protein>
<keyword evidence="1" id="KW-0418">Kinase</keyword>
<evidence type="ECO:0000313" key="2">
    <source>
        <dbReference type="Proteomes" id="UP001595945"/>
    </source>
</evidence>
<dbReference type="InterPro" id="IPR043129">
    <property type="entry name" value="ATPase_NBD"/>
</dbReference>
<dbReference type="HAMAP" id="MF_01270">
    <property type="entry name" value="AnhMurNAc_kinase"/>
    <property type="match status" value="1"/>
</dbReference>
<dbReference type="CDD" id="cd24050">
    <property type="entry name" value="ASKHA_NBD_ANMK"/>
    <property type="match status" value="1"/>
</dbReference>
<dbReference type="SUPFAM" id="SSF53067">
    <property type="entry name" value="Actin-like ATPase domain"/>
    <property type="match status" value="1"/>
</dbReference>
<sequence length="408" mass="42546">MSDATSDARRRRGCDSEEVGERTVVGLMSGTSLDGVDAACCRIRRDGEGPRGYDVSVESFVTCPYDAAFRERIATACGEAGTVATACELNVALGAVFAGAAEDAADAAGLSLADVDAVGSHGQTIRHVPEPQSLPVGDDRLRSTLQIGDGSVVAERTGVPTVADFRTADVAVGGHGAPLVPFADIALLADDTCFRVAQNVGGIANCTALPPDPTRGDVSAFDTGPGNMVVDGVVELLTDGERTYDRDGRLARAGTVDEALVEECLDDDYFRSEPPKSTGRERFGRAYAREFLDACRARNLSDEDAVATATALTARSVADAYRRFLPRPPDEVVVSGGGAYNPELVGMLDDAVDAEVRTIDQYGVGADEKEAVAFALLAAAAMDGVPNNVPEATGASRPVVMGKRCPPQ</sequence>
<dbReference type="GeneID" id="73047564"/>
<gene>
    <name evidence="1" type="ORF">ACFO9K_21775</name>
</gene>
<comment type="caution">
    <text evidence="1">The sequence shown here is derived from an EMBL/GenBank/DDBJ whole genome shotgun (WGS) entry which is preliminary data.</text>
</comment>
<dbReference type="EC" id="2.7.1.170" evidence="1"/>
<dbReference type="InterPro" id="IPR005338">
    <property type="entry name" value="Anhydro_N_Ac-Mur_kinase"/>
</dbReference>
<dbReference type="Proteomes" id="UP001595945">
    <property type="component" value="Unassembled WGS sequence"/>
</dbReference>
<evidence type="ECO:0000313" key="1">
    <source>
        <dbReference type="EMBL" id="MFC4826883.1"/>
    </source>
</evidence>
<dbReference type="Pfam" id="PF03702">
    <property type="entry name" value="AnmK"/>
    <property type="match status" value="1"/>
</dbReference>
<keyword evidence="1" id="KW-0808">Transferase</keyword>
<dbReference type="PANTHER" id="PTHR30605:SF0">
    <property type="entry name" value="ANHYDRO-N-ACETYLMURAMIC ACID KINASE"/>
    <property type="match status" value="1"/>
</dbReference>